<name>D7DHX0_METV0</name>
<dbReference type="EMBL" id="CP002056">
    <property type="protein sequence ID" value="ADI29655.1"/>
    <property type="molecule type" value="Genomic_DNA"/>
</dbReference>
<sequence length="259" mass="27794" precursor="true">MSQQINLLNPSLIKQKDFLNPNTIVITLGVLLACMLGYYGYAQKQLSVLTTQHSQIAQDLQATQTTLQQTTLLHTPHAANKALVDQIAQLEQKEAMQQHILQTVNQSSATPEKGYAALMRAFAKQSLDGLWLTSFSIDSASEQLNISGRTLQGDLVPEYIARLGNEPALRGKLFSALNMSLPKATATTNTAPVAAASTTTSANTAAYIIKNGVSAMPVNITTPTATIQNSEPKYIEFSLQSTDDKSAVTNADNKAGGKL</sequence>
<dbReference type="eggNOG" id="COG3166">
    <property type="taxonomic scope" value="Bacteria"/>
</dbReference>
<dbReference type="Proteomes" id="UP000000383">
    <property type="component" value="Chromosome"/>
</dbReference>
<reference evidence="3" key="1">
    <citation type="submission" date="2010-05" db="EMBL/GenBank/DDBJ databases">
        <title>Complete sequence of Methylotenera sp. 301.</title>
        <authorList>
            <person name="Lucas S."/>
            <person name="Copeland A."/>
            <person name="Lapidus A."/>
            <person name="Cheng J.-F."/>
            <person name="Bruce D."/>
            <person name="Goodwin L."/>
            <person name="Pitluck S."/>
            <person name="Clum A."/>
            <person name="Land M."/>
            <person name="Hauser L."/>
            <person name="Kyrpides N."/>
            <person name="Ivanova N."/>
            <person name="Chistoservova L."/>
            <person name="Kalyuzhnaya M."/>
            <person name="Woyke T."/>
        </authorList>
    </citation>
    <scope>NUCLEOTIDE SEQUENCE [LARGE SCALE GENOMIC DNA]</scope>
    <source>
        <strain evidence="3">301</strain>
    </source>
</reference>
<feature type="transmembrane region" description="Helical" evidence="1">
    <location>
        <begin position="21"/>
        <end position="41"/>
    </location>
</feature>
<dbReference type="HOGENOM" id="CLU_097502_0_0_4"/>
<keyword evidence="1" id="KW-0812">Transmembrane</keyword>
<dbReference type="AlphaFoldDB" id="D7DHX0"/>
<organism evidence="2 3">
    <name type="scientific">Methylotenera versatilis (strain 301)</name>
    <dbReference type="NCBI Taxonomy" id="666681"/>
    <lineage>
        <taxon>Bacteria</taxon>
        <taxon>Pseudomonadati</taxon>
        <taxon>Pseudomonadota</taxon>
        <taxon>Betaproteobacteria</taxon>
        <taxon>Nitrosomonadales</taxon>
        <taxon>Methylophilaceae</taxon>
        <taxon>Methylotenera</taxon>
    </lineage>
</organism>
<gene>
    <name evidence="2" type="ordered locus">M301_1272</name>
</gene>
<dbReference type="OrthoDB" id="5405677at2"/>
<dbReference type="RefSeq" id="WP_013147969.1">
    <property type="nucleotide sequence ID" value="NC_014207.1"/>
</dbReference>
<accession>D7DHX0</accession>
<reference evidence="2 3" key="2">
    <citation type="journal article" date="2011" name="J. Bacteriol.">
        <title>Genomes of three methylotrophs from a single niche uncover genetic and metabolic divergence of Methylophilaceae.</title>
        <authorList>
            <person name="Lapidus A."/>
            <person name="Clum A."/>
            <person name="Labutti K."/>
            <person name="Kaluzhnaya M.G."/>
            <person name="Lim S."/>
            <person name="Beck D.A."/>
            <person name="Glavina Del Rio T."/>
            <person name="Nolan M."/>
            <person name="Mavromatis K."/>
            <person name="Huntemann M."/>
            <person name="Lucas S."/>
            <person name="Lidstrom M.E."/>
            <person name="Ivanova N."/>
            <person name="Chistoserdova L."/>
        </authorList>
    </citation>
    <scope>NUCLEOTIDE SEQUENCE [LARGE SCALE GENOMIC DNA]</scope>
    <source>
        <strain evidence="2 3">301</strain>
    </source>
</reference>
<dbReference type="STRING" id="666681.M301_1272"/>
<evidence type="ECO:0000313" key="3">
    <source>
        <dbReference type="Proteomes" id="UP000000383"/>
    </source>
</evidence>
<keyword evidence="3" id="KW-1185">Reference proteome</keyword>
<evidence type="ECO:0000256" key="1">
    <source>
        <dbReference type="SAM" id="Phobius"/>
    </source>
</evidence>
<keyword evidence="1" id="KW-0472">Membrane</keyword>
<evidence type="ECO:0000313" key="2">
    <source>
        <dbReference type="EMBL" id="ADI29655.1"/>
    </source>
</evidence>
<keyword evidence="1" id="KW-1133">Transmembrane helix</keyword>
<dbReference type="KEGG" id="meh:M301_1272"/>
<proteinExistence type="predicted"/>
<protein>
    <submittedName>
        <fullName evidence="2">Fimbrial assembly family protein</fullName>
    </submittedName>
</protein>